<comment type="subcellular location">
    <subcellularLocation>
        <location evidence="1">Mitochondrion inner membrane</location>
        <topology evidence="1">Peripheral membrane protein</topology>
        <orientation evidence="1">Intermembrane side</orientation>
    </subcellularLocation>
    <subcellularLocation>
        <location evidence="10">Mitochondrion outer membrane</location>
        <topology evidence="10">Peripheral membrane protein</topology>
        <orientation evidence="10">Intermembrane side</orientation>
    </subcellularLocation>
</comment>
<dbReference type="InterPro" id="IPR002123">
    <property type="entry name" value="Plipid/glycerol_acylTrfase"/>
</dbReference>
<dbReference type="GO" id="GO:0007007">
    <property type="term" value="P:inner mitochondrial membrane organization"/>
    <property type="evidence" value="ECO:0007669"/>
    <property type="project" value="TreeGrafter"/>
</dbReference>
<gene>
    <name evidence="14" type="ORF">BB561_003797</name>
</gene>
<comment type="catalytic activity">
    <reaction evidence="11">
        <text>1'-[1,2-diacyl-sn-glycero-3-phospho],3'-[1-acyl-sn-glycero-3-phospho]-glycerol + a 1,2-diacyl-sn-glycero-3-phosphocholine = a cardiolipin + a 1-acyl-sn-glycero-3-phosphocholine</text>
        <dbReference type="Rhea" id="RHEA:33731"/>
        <dbReference type="ChEBI" id="CHEBI:57643"/>
        <dbReference type="ChEBI" id="CHEBI:58168"/>
        <dbReference type="ChEBI" id="CHEBI:62237"/>
        <dbReference type="ChEBI" id="CHEBI:64743"/>
    </reaction>
    <physiologicalReaction direction="left-to-right" evidence="11">
        <dbReference type="Rhea" id="RHEA:33732"/>
    </physiologicalReaction>
    <physiologicalReaction direction="right-to-left" evidence="11">
        <dbReference type="Rhea" id="RHEA:33733"/>
    </physiologicalReaction>
</comment>
<dbReference type="PANTHER" id="PTHR12497:SF0">
    <property type="entry name" value="TAFAZZIN"/>
    <property type="match status" value="1"/>
</dbReference>
<dbReference type="CDD" id="cd07989">
    <property type="entry name" value="LPLAT_AGPAT-like"/>
    <property type="match status" value="1"/>
</dbReference>
<keyword evidence="3" id="KW-0808">Transferase</keyword>
<evidence type="ECO:0000256" key="11">
    <source>
        <dbReference type="ARBA" id="ARBA00047906"/>
    </source>
</evidence>
<keyword evidence="7" id="KW-0496">Mitochondrion</keyword>
<protein>
    <recommendedName>
        <fullName evidence="12">Tafazzin family protein</fullName>
    </recommendedName>
</protein>
<dbReference type="OrthoDB" id="193467at2759"/>
<evidence type="ECO:0000256" key="5">
    <source>
        <dbReference type="ARBA" id="ARBA00022792"/>
    </source>
</evidence>
<evidence type="ECO:0000256" key="8">
    <source>
        <dbReference type="ARBA" id="ARBA00023136"/>
    </source>
</evidence>
<evidence type="ECO:0000256" key="7">
    <source>
        <dbReference type="ARBA" id="ARBA00023128"/>
    </source>
</evidence>
<dbReference type="GO" id="GO:0005743">
    <property type="term" value="C:mitochondrial inner membrane"/>
    <property type="evidence" value="ECO:0007669"/>
    <property type="project" value="UniProtKB-SubCell"/>
</dbReference>
<organism evidence="14 15">
    <name type="scientific">Smittium simulii</name>
    <dbReference type="NCBI Taxonomy" id="133385"/>
    <lineage>
        <taxon>Eukaryota</taxon>
        <taxon>Fungi</taxon>
        <taxon>Fungi incertae sedis</taxon>
        <taxon>Zoopagomycota</taxon>
        <taxon>Kickxellomycotina</taxon>
        <taxon>Harpellomycetes</taxon>
        <taxon>Harpellales</taxon>
        <taxon>Legeriomycetaceae</taxon>
        <taxon>Smittium</taxon>
    </lineage>
</organism>
<evidence type="ECO:0000256" key="3">
    <source>
        <dbReference type="ARBA" id="ARBA00022679"/>
    </source>
</evidence>
<dbReference type="InterPro" id="IPR000872">
    <property type="entry name" value="Tafazzin"/>
</dbReference>
<reference evidence="14 15" key="1">
    <citation type="journal article" date="2018" name="MBio">
        <title>Comparative Genomics Reveals the Core Gene Toolbox for the Fungus-Insect Symbiosis.</title>
        <authorList>
            <person name="Wang Y."/>
            <person name="Stata M."/>
            <person name="Wang W."/>
            <person name="Stajich J.E."/>
            <person name="White M.M."/>
            <person name="Moncalvo J.M."/>
        </authorList>
    </citation>
    <scope>NUCLEOTIDE SEQUENCE [LARGE SCALE GENOMIC DNA]</scope>
    <source>
        <strain evidence="14 15">SWE-8-4</strain>
    </source>
</reference>
<dbReference type="GO" id="GO:0035965">
    <property type="term" value="P:cardiolipin acyl-chain remodeling"/>
    <property type="evidence" value="ECO:0007669"/>
    <property type="project" value="TreeGrafter"/>
</dbReference>
<name>A0A2T9YJH7_9FUNG</name>
<dbReference type="AlphaFoldDB" id="A0A2T9YJH7"/>
<dbReference type="GO" id="GO:0005741">
    <property type="term" value="C:mitochondrial outer membrane"/>
    <property type="evidence" value="ECO:0007669"/>
    <property type="project" value="UniProtKB-SubCell"/>
</dbReference>
<evidence type="ECO:0000256" key="10">
    <source>
        <dbReference type="ARBA" id="ARBA00024323"/>
    </source>
</evidence>
<comment type="caution">
    <text evidence="14">The sequence shown here is derived from an EMBL/GenBank/DDBJ whole genome shotgun (WGS) entry which is preliminary data.</text>
</comment>
<dbReference type="SMART" id="SM00563">
    <property type="entry name" value="PlsC"/>
    <property type="match status" value="1"/>
</dbReference>
<evidence type="ECO:0000256" key="2">
    <source>
        <dbReference type="ARBA" id="ARBA00010524"/>
    </source>
</evidence>
<dbReference type="GO" id="GO:0047184">
    <property type="term" value="F:1-acylglycerophosphocholine O-acyltransferase activity"/>
    <property type="evidence" value="ECO:0007669"/>
    <property type="project" value="TreeGrafter"/>
</dbReference>
<evidence type="ECO:0000259" key="13">
    <source>
        <dbReference type="SMART" id="SM00563"/>
    </source>
</evidence>
<dbReference type="SUPFAM" id="SSF69593">
    <property type="entry name" value="Glycerol-3-phosphate (1)-acyltransferase"/>
    <property type="match status" value="1"/>
</dbReference>
<evidence type="ECO:0000256" key="9">
    <source>
        <dbReference type="ARBA" id="ARBA00023315"/>
    </source>
</evidence>
<keyword evidence="9" id="KW-0012">Acyltransferase</keyword>
<feature type="domain" description="Phospholipid/glycerol acyltransferase" evidence="13">
    <location>
        <begin position="98"/>
        <end position="209"/>
    </location>
</feature>
<evidence type="ECO:0000313" key="14">
    <source>
        <dbReference type="EMBL" id="PVU92496.1"/>
    </source>
</evidence>
<accession>A0A2T9YJH7</accession>
<comment type="similarity">
    <text evidence="2 12">Belongs to the taffazin family.</text>
</comment>
<keyword evidence="15" id="KW-1185">Reference proteome</keyword>
<dbReference type="EMBL" id="MBFR01000160">
    <property type="protein sequence ID" value="PVU92496.1"/>
    <property type="molecule type" value="Genomic_DNA"/>
</dbReference>
<dbReference type="Proteomes" id="UP000245383">
    <property type="component" value="Unassembled WGS sequence"/>
</dbReference>
<keyword evidence="5" id="KW-0999">Mitochondrion inner membrane</keyword>
<keyword evidence="8" id="KW-0472">Membrane</keyword>
<dbReference type="PANTHER" id="PTHR12497">
    <property type="entry name" value="TAZ PROTEIN TAFAZZIN"/>
    <property type="match status" value="1"/>
</dbReference>
<proteinExistence type="inferred from homology"/>
<dbReference type="Pfam" id="PF01553">
    <property type="entry name" value="Acyltransferase"/>
    <property type="match status" value="1"/>
</dbReference>
<keyword evidence="6" id="KW-0443">Lipid metabolism</keyword>
<keyword evidence="4" id="KW-1000">Mitochondrion outer membrane</keyword>
<evidence type="ECO:0000256" key="4">
    <source>
        <dbReference type="ARBA" id="ARBA00022787"/>
    </source>
</evidence>
<sequence length="291" mass="33441">MVSETLGKKATYSSIVPYRDHNVGPRSYSKCTVRAQDYFWIKSQQSKPLWYRLASRAIIGCTTGLLRTIIGLGLVKTTVVNREAFVSIITDPKRIAPVLTFSNHISTFDDPAIWGVLPKTITQNPEYMRWTLAFFSMGQVIPTIRGAGIYQSAVDLAISLLGYNKWVHIFPEGYVNQNGTIDRFKWGISRIILESDSVPIIIPIFHAGLDEVFPLTNKHRYPVLFSEEKKHIYIEFGNPIDLSKTLDEYNYIKKERLDIDKNELDIKFRIMITQRLSEELEKLKINYESAK</sequence>
<dbReference type="STRING" id="133385.A0A2T9YJH7"/>
<evidence type="ECO:0000256" key="6">
    <source>
        <dbReference type="ARBA" id="ARBA00023098"/>
    </source>
</evidence>
<evidence type="ECO:0000256" key="12">
    <source>
        <dbReference type="RuleBase" id="RU365062"/>
    </source>
</evidence>
<evidence type="ECO:0000313" key="15">
    <source>
        <dbReference type="Proteomes" id="UP000245383"/>
    </source>
</evidence>
<evidence type="ECO:0000256" key="1">
    <source>
        <dbReference type="ARBA" id="ARBA00004137"/>
    </source>
</evidence>